<dbReference type="InterPro" id="IPR050218">
    <property type="entry name" value="LptD"/>
</dbReference>
<keyword evidence="1" id="KW-0472">Membrane</keyword>
<dbReference type="Gene3D" id="2.60.450.10">
    <property type="entry name" value="Lipopolysaccharide (LPS) transport protein A like domain"/>
    <property type="match status" value="3"/>
</dbReference>
<evidence type="ECO:0000259" key="2">
    <source>
        <dbReference type="Pfam" id="PF13100"/>
    </source>
</evidence>
<dbReference type="EMBL" id="JAVTTO010000002">
    <property type="protein sequence ID" value="MDT7831702.1"/>
    <property type="molecule type" value="Genomic_DNA"/>
</dbReference>
<dbReference type="Pfam" id="PF13100">
    <property type="entry name" value="OstA_2"/>
    <property type="match status" value="1"/>
</dbReference>
<gene>
    <name evidence="3" type="ORF">RQM59_04885</name>
</gene>
<evidence type="ECO:0000256" key="1">
    <source>
        <dbReference type="ARBA" id="ARBA00023237"/>
    </source>
</evidence>
<reference evidence="3 4" key="1">
    <citation type="submission" date="2023-09" db="EMBL/GenBank/DDBJ databases">
        <title>Novel taxa isolated from Blanes Bay.</title>
        <authorList>
            <person name="Rey-Velasco X."/>
            <person name="Lucena T."/>
        </authorList>
    </citation>
    <scope>NUCLEOTIDE SEQUENCE [LARGE SCALE GENOMIC DNA]</scope>
    <source>
        <strain evidence="3 4">S356</strain>
    </source>
</reference>
<protein>
    <submittedName>
        <fullName evidence="3">OstA-like protein</fullName>
    </submittedName>
</protein>
<dbReference type="PANTHER" id="PTHR30189:SF1">
    <property type="entry name" value="LPS-ASSEMBLY PROTEIN LPTD"/>
    <property type="match status" value="1"/>
</dbReference>
<name>A0ABU3LF49_9FLAO</name>
<proteinExistence type="predicted"/>
<sequence>MKKIFIFTFLMITAFGHSQSKKIKILQAKISEADEDRFPGAIILKGNVKMEHEGAILDCNQALFYKKRNFFKAIGNVVINQGDTIIQTSDYVDYDAEIKHSVSWGNVILRDPTMTLTTDTLNFDRLKQKLYYDDFATIRDQTNTLKSKNGTYYLENNKFTATSKVTVINPENNIDSNHLDYYTNSGHAYLYGPSNIISKKDGNRIYCEKGFYNTKTDISHFVKNAKLFLKDRTIEGDSLYYNKPIGFASATNNIKVIDTVQKFVARGNYAELFEKKDSLFMIKRAVAISIVEKDSMYVHGDTLLVTGKQKERIIRTYNNVKIFKSDLQGKCDSLHTNEALGITKMYYSPVLWSEKNQITGDSILLLTNKETEKLDSLKVLGRPFIAQKDSIDPKNFNQIKGRDMFGKFVENKLRRFLVNGNGEAVNFNRNEQGVLETITKQYCSSIEFEIEDSEMTAIKCIKQSDGKTYPPSQFPETDKKLRGFIWREDEQPLRVEDIFVKGKKIPRIPLAKKTFINNAEVPKIPKEKKKSKDKGK</sequence>
<keyword evidence="1" id="KW-0998">Cell outer membrane</keyword>
<feature type="domain" description="Organic solvent tolerance-like N-terminal" evidence="2">
    <location>
        <begin position="21"/>
        <end position="176"/>
    </location>
</feature>
<evidence type="ECO:0000313" key="4">
    <source>
        <dbReference type="Proteomes" id="UP001257277"/>
    </source>
</evidence>
<evidence type="ECO:0000313" key="3">
    <source>
        <dbReference type="EMBL" id="MDT7831702.1"/>
    </source>
</evidence>
<accession>A0ABU3LF49</accession>
<dbReference type="InterPro" id="IPR005653">
    <property type="entry name" value="OstA-like_N"/>
</dbReference>
<dbReference type="PANTHER" id="PTHR30189">
    <property type="entry name" value="LPS-ASSEMBLY PROTEIN"/>
    <property type="match status" value="1"/>
</dbReference>
<comment type="caution">
    <text evidence="3">The sequence shown here is derived from an EMBL/GenBank/DDBJ whole genome shotgun (WGS) entry which is preliminary data.</text>
</comment>
<keyword evidence="4" id="KW-1185">Reference proteome</keyword>
<organism evidence="3 4">
    <name type="scientific">Asprobacillus argus</name>
    <dbReference type="NCBI Taxonomy" id="3076534"/>
    <lineage>
        <taxon>Bacteria</taxon>
        <taxon>Pseudomonadati</taxon>
        <taxon>Bacteroidota</taxon>
        <taxon>Flavobacteriia</taxon>
        <taxon>Flavobacteriales</taxon>
        <taxon>Flavobacteriaceae</taxon>
        <taxon>Asprobacillus</taxon>
    </lineage>
</organism>
<dbReference type="Proteomes" id="UP001257277">
    <property type="component" value="Unassembled WGS sequence"/>
</dbReference>
<dbReference type="RefSeq" id="WP_349240960.1">
    <property type="nucleotide sequence ID" value="NZ_JAVTTO010000002.1"/>
</dbReference>